<reference evidence="2" key="1">
    <citation type="journal article" date="2023" name="G3 (Bethesda)">
        <title>Whole genome assemblies of Zophobas morio and Tenebrio molitor.</title>
        <authorList>
            <person name="Kaur S."/>
            <person name="Stinson S.A."/>
            <person name="diCenzo G.C."/>
        </authorList>
    </citation>
    <scope>NUCLEOTIDE SEQUENCE</scope>
    <source>
        <strain evidence="2">QUZm001</strain>
    </source>
</reference>
<gene>
    <name evidence="2" type="ORF">Zmor_027090</name>
</gene>
<dbReference type="Proteomes" id="UP001168821">
    <property type="component" value="Unassembled WGS sequence"/>
</dbReference>
<name>A0AA38M032_9CUCU</name>
<evidence type="ECO:0000256" key="1">
    <source>
        <dbReference type="SAM" id="MobiDB-lite"/>
    </source>
</evidence>
<comment type="caution">
    <text evidence="2">The sequence shown here is derived from an EMBL/GenBank/DDBJ whole genome shotgun (WGS) entry which is preliminary data.</text>
</comment>
<evidence type="ECO:0000313" key="3">
    <source>
        <dbReference type="Proteomes" id="UP001168821"/>
    </source>
</evidence>
<feature type="region of interest" description="Disordered" evidence="1">
    <location>
        <begin position="1"/>
        <end position="26"/>
    </location>
</feature>
<protein>
    <submittedName>
        <fullName evidence="2">Uncharacterized protein</fullName>
    </submittedName>
</protein>
<dbReference type="EMBL" id="JALNTZ010000849">
    <property type="protein sequence ID" value="KAJ3630082.1"/>
    <property type="molecule type" value="Genomic_DNA"/>
</dbReference>
<proteinExistence type="predicted"/>
<sequence>MLIKIQRGSKARYKGQKSVPGRLPGSRPFCHARIRHLIGSRLVCRKKPDKERKNIPIRRKAAFHSSSCCWECAESCKERALSYKAFLEG</sequence>
<organism evidence="2 3">
    <name type="scientific">Zophobas morio</name>
    <dbReference type="NCBI Taxonomy" id="2755281"/>
    <lineage>
        <taxon>Eukaryota</taxon>
        <taxon>Metazoa</taxon>
        <taxon>Ecdysozoa</taxon>
        <taxon>Arthropoda</taxon>
        <taxon>Hexapoda</taxon>
        <taxon>Insecta</taxon>
        <taxon>Pterygota</taxon>
        <taxon>Neoptera</taxon>
        <taxon>Endopterygota</taxon>
        <taxon>Coleoptera</taxon>
        <taxon>Polyphaga</taxon>
        <taxon>Cucujiformia</taxon>
        <taxon>Tenebrionidae</taxon>
        <taxon>Zophobas</taxon>
    </lineage>
</organism>
<dbReference type="AlphaFoldDB" id="A0AA38M032"/>
<accession>A0AA38M032</accession>
<evidence type="ECO:0000313" key="2">
    <source>
        <dbReference type="EMBL" id="KAJ3630082.1"/>
    </source>
</evidence>
<keyword evidence="3" id="KW-1185">Reference proteome</keyword>